<dbReference type="GO" id="GO:0005096">
    <property type="term" value="F:GTPase activator activity"/>
    <property type="evidence" value="ECO:0007669"/>
    <property type="project" value="UniProtKB-KW"/>
</dbReference>
<dbReference type="AlphaFoldDB" id="A0A167LQD2"/>
<keyword evidence="3" id="KW-0677">Repeat</keyword>
<dbReference type="STRING" id="1330018.A0A167LQD2"/>
<dbReference type="InterPro" id="IPR027038">
    <property type="entry name" value="RanGap"/>
</dbReference>
<evidence type="ECO:0000256" key="2">
    <source>
        <dbReference type="ARBA" id="ARBA00022614"/>
    </source>
</evidence>
<dbReference type="OrthoDB" id="184583at2759"/>
<keyword evidence="2" id="KW-0433">Leucine-rich repeat</keyword>
<dbReference type="PANTHER" id="PTHR24113:SF12">
    <property type="entry name" value="RAN GTPASE-ACTIVATING PROTEIN 1"/>
    <property type="match status" value="1"/>
</dbReference>
<evidence type="ECO:0000313" key="5">
    <source>
        <dbReference type="EMBL" id="KZO95922.1"/>
    </source>
</evidence>
<dbReference type="SUPFAM" id="SSF52047">
    <property type="entry name" value="RNI-like"/>
    <property type="match status" value="1"/>
</dbReference>
<dbReference type="Proteomes" id="UP000076738">
    <property type="component" value="Unassembled WGS sequence"/>
</dbReference>
<dbReference type="Pfam" id="PF13516">
    <property type="entry name" value="LRR_6"/>
    <property type="match status" value="2"/>
</dbReference>
<dbReference type="GO" id="GO:0048471">
    <property type="term" value="C:perinuclear region of cytoplasm"/>
    <property type="evidence" value="ECO:0007669"/>
    <property type="project" value="TreeGrafter"/>
</dbReference>
<gene>
    <name evidence="5" type="ORF">CALVIDRAFT_482077</name>
</gene>
<dbReference type="InterPro" id="IPR032675">
    <property type="entry name" value="LRR_dom_sf"/>
</dbReference>
<organism evidence="5 6">
    <name type="scientific">Calocera viscosa (strain TUFC12733)</name>
    <dbReference type="NCBI Taxonomy" id="1330018"/>
    <lineage>
        <taxon>Eukaryota</taxon>
        <taxon>Fungi</taxon>
        <taxon>Dikarya</taxon>
        <taxon>Basidiomycota</taxon>
        <taxon>Agaricomycotina</taxon>
        <taxon>Dacrymycetes</taxon>
        <taxon>Dacrymycetales</taxon>
        <taxon>Dacrymycetaceae</taxon>
        <taxon>Calocera</taxon>
    </lineage>
</organism>
<dbReference type="SMART" id="SM00368">
    <property type="entry name" value="LRR_RI"/>
    <property type="match status" value="5"/>
</dbReference>
<dbReference type="GO" id="GO:0006913">
    <property type="term" value="P:nucleocytoplasmic transport"/>
    <property type="evidence" value="ECO:0007669"/>
    <property type="project" value="TreeGrafter"/>
</dbReference>
<evidence type="ECO:0000313" key="6">
    <source>
        <dbReference type="Proteomes" id="UP000076738"/>
    </source>
</evidence>
<reference evidence="5 6" key="1">
    <citation type="journal article" date="2016" name="Mol. Biol. Evol.">
        <title>Comparative Genomics of Early-Diverging Mushroom-Forming Fungi Provides Insights into the Origins of Lignocellulose Decay Capabilities.</title>
        <authorList>
            <person name="Nagy L.G."/>
            <person name="Riley R."/>
            <person name="Tritt A."/>
            <person name="Adam C."/>
            <person name="Daum C."/>
            <person name="Floudas D."/>
            <person name="Sun H."/>
            <person name="Yadav J.S."/>
            <person name="Pangilinan J."/>
            <person name="Larsson K.H."/>
            <person name="Matsuura K."/>
            <person name="Barry K."/>
            <person name="Labutti K."/>
            <person name="Kuo R."/>
            <person name="Ohm R.A."/>
            <person name="Bhattacharya S.S."/>
            <person name="Shirouzu T."/>
            <person name="Yoshinaga Y."/>
            <person name="Martin F.M."/>
            <person name="Grigoriev I.V."/>
            <person name="Hibbett D.S."/>
        </authorList>
    </citation>
    <scope>NUCLEOTIDE SEQUENCE [LARGE SCALE GENOMIC DNA]</scope>
    <source>
        <strain evidence="5 6">TUFC12733</strain>
    </source>
</reference>
<dbReference type="GO" id="GO:0005634">
    <property type="term" value="C:nucleus"/>
    <property type="evidence" value="ECO:0007669"/>
    <property type="project" value="TreeGrafter"/>
</dbReference>
<feature type="compositionally biased region" description="Acidic residues" evidence="4">
    <location>
        <begin position="346"/>
        <end position="364"/>
    </location>
</feature>
<dbReference type="GO" id="GO:0005829">
    <property type="term" value="C:cytosol"/>
    <property type="evidence" value="ECO:0007669"/>
    <property type="project" value="TreeGrafter"/>
</dbReference>
<sequence>MTDIKIFSLAGQGLKLDSRADMEPHLEALRAMADVEEVHLGGNTLGVEACRALAEVLEPKHTLKVADLADIFTGRLISEIPASLSALCDALRAHPSLEEINLSDNAFGGRSAEPMVNLLSQNTAIRVLKLNNNGLGPAGGEIVARALLASAEKSRSAGQASRLQVVVCGRNRLEDSARVWAEAFAAHATLREVTMQNDGIRMGAMLALIRGLAKCPDLELLDVQDNTLTEITDSGAIDLSGPRLVAKVLPGWPHLKVLNLSDCVLKPRGGLLLAKALAAGSSPKLEQLKLENSEVDPRTFGLLAEAISLHLPGLTLLEINANKGGEEHESVLALRTALARHGNEEALGELDEMEEVDEEEEEEE</sequence>
<protein>
    <submittedName>
        <fullName evidence="5">RNI-like protein</fullName>
    </submittedName>
</protein>
<feature type="region of interest" description="Disordered" evidence="4">
    <location>
        <begin position="343"/>
        <end position="364"/>
    </location>
</feature>
<keyword evidence="6" id="KW-1185">Reference proteome</keyword>
<accession>A0A167LQD2</accession>
<evidence type="ECO:0000256" key="1">
    <source>
        <dbReference type="ARBA" id="ARBA00022468"/>
    </source>
</evidence>
<dbReference type="EMBL" id="KV417286">
    <property type="protein sequence ID" value="KZO95922.1"/>
    <property type="molecule type" value="Genomic_DNA"/>
</dbReference>
<keyword evidence="1" id="KW-0343">GTPase activation</keyword>
<proteinExistence type="predicted"/>
<feature type="non-terminal residue" evidence="5">
    <location>
        <position position="364"/>
    </location>
</feature>
<evidence type="ECO:0000256" key="4">
    <source>
        <dbReference type="SAM" id="MobiDB-lite"/>
    </source>
</evidence>
<dbReference type="Gene3D" id="3.80.10.10">
    <property type="entry name" value="Ribonuclease Inhibitor"/>
    <property type="match status" value="1"/>
</dbReference>
<name>A0A167LQD2_CALVF</name>
<evidence type="ECO:0000256" key="3">
    <source>
        <dbReference type="ARBA" id="ARBA00022737"/>
    </source>
</evidence>
<dbReference type="GO" id="GO:0031267">
    <property type="term" value="F:small GTPase binding"/>
    <property type="evidence" value="ECO:0007669"/>
    <property type="project" value="TreeGrafter"/>
</dbReference>
<dbReference type="PANTHER" id="PTHR24113">
    <property type="entry name" value="RAN GTPASE-ACTIVATING PROTEIN 1"/>
    <property type="match status" value="1"/>
</dbReference>
<dbReference type="InterPro" id="IPR001611">
    <property type="entry name" value="Leu-rich_rpt"/>
</dbReference>